<dbReference type="PROSITE" id="PS50850">
    <property type="entry name" value="MFS"/>
    <property type="match status" value="1"/>
</dbReference>
<evidence type="ECO:0000259" key="8">
    <source>
        <dbReference type="PROSITE" id="PS50850"/>
    </source>
</evidence>
<sequence length="474" mass="48676">MLTSTTLRDHADTKAARPGVALAVVAGTQLMIALDATVVTIALPRIQADLGFSATALSWVQNAYMLAFGGLLLLGGRAGDILGRRRAFLGGVVLFTLASLLAGLATAPWWLLAARALQGVGAAVAGPSVLALIATTFTETRARARALSIYSAVAGAGAAVGLIGGGLLTGTTSWRWVFFVNLPIGALVLLLAPRFIPETDRRPGRFDLAGALTCTTGMTALVYGFISVAEHGWGDPVSLGAFALAAVALGGFVAVERRARQPIMPLRLFRARDRAAAYLAQLVLAAAMFGVFFFLTQFFQAVLRLEPLAAGLAFLPMAGTQFALVRVVPSLIPRLGAKTLMVTGAALAAVAMVLLTRLSADTAYFPGIFVPLLLLGMGGALAFLPLNMTILSGVAPADSGAASGLAQTMVWAGGSLGSAVLVTILASSFRHAAAAPREVLAAGIAHSFAGGTAFAVCGLLVTLLLSRRPRATDG</sequence>
<dbReference type="PANTHER" id="PTHR42718">
    <property type="entry name" value="MAJOR FACILITATOR SUPERFAMILY MULTIDRUG TRANSPORTER MFSC"/>
    <property type="match status" value="1"/>
</dbReference>
<feature type="transmembrane region" description="Helical" evidence="7">
    <location>
        <begin position="340"/>
        <end position="358"/>
    </location>
</feature>
<keyword evidence="2" id="KW-0813">Transport</keyword>
<feature type="transmembrane region" description="Helical" evidence="7">
    <location>
        <begin position="174"/>
        <end position="196"/>
    </location>
</feature>
<dbReference type="InterPro" id="IPR020846">
    <property type="entry name" value="MFS_dom"/>
</dbReference>
<evidence type="ECO:0000256" key="3">
    <source>
        <dbReference type="ARBA" id="ARBA00022475"/>
    </source>
</evidence>
<dbReference type="SUPFAM" id="SSF103473">
    <property type="entry name" value="MFS general substrate transporter"/>
    <property type="match status" value="1"/>
</dbReference>
<dbReference type="GO" id="GO:0005886">
    <property type="term" value="C:plasma membrane"/>
    <property type="evidence" value="ECO:0007669"/>
    <property type="project" value="UniProtKB-SubCell"/>
</dbReference>
<feature type="domain" description="Major facilitator superfamily (MFS) profile" evidence="8">
    <location>
        <begin position="21"/>
        <end position="470"/>
    </location>
</feature>
<dbReference type="Pfam" id="PF07690">
    <property type="entry name" value="MFS_1"/>
    <property type="match status" value="1"/>
</dbReference>
<comment type="caution">
    <text evidence="9">The sequence shown here is derived from an EMBL/GenBank/DDBJ whole genome shotgun (WGS) entry which is preliminary data.</text>
</comment>
<keyword evidence="4 7" id="KW-0812">Transmembrane</keyword>
<dbReference type="RefSeq" id="WP_184613924.1">
    <property type="nucleotide sequence ID" value="NZ_BOOS01000001.1"/>
</dbReference>
<keyword evidence="10" id="KW-1185">Reference proteome</keyword>
<dbReference type="CDD" id="cd17321">
    <property type="entry name" value="MFS_MMR_MDR_like"/>
    <property type="match status" value="1"/>
</dbReference>
<dbReference type="PANTHER" id="PTHR42718:SF46">
    <property type="entry name" value="BLR6921 PROTEIN"/>
    <property type="match status" value="1"/>
</dbReference>
<keyword evidence="5 7" id="KW-1133">Transmembrane helix</keyword>
<protein>
    <submittedName>
        <fullName evidence="9">EmrB/QacA subfamily drug resistance transporter</fullName>
    </submittedName>
</protein>
<feature type="transmembrane region" description="Helical" evidence="7">
    <location>
        <begin position="308"/>
        <end position="328"/>
    </location>
</feature>
<feature type="transmembrane region" description="Helical" evidence="7">
    <location>
        <begin position="56"/>
        <end position="75"/>
    </location>
</feature>
<gene>
    <name evidence="9" type="ORF">BJ981_004771</name>
</gene>
<evidence type="ECO:0000256" key="1">
    <source>
        <dbReference type="ARBA" id="ARBA00004651"/>
    </source>
</evidence>
<feature type="transmembrane region" description="Helical" evidence="7">
    <location>
        <begin position="20"/>
        <end position="44"/>
    </location>
</feature>
<evidence type="ECO:0000313" key="9">
    <source>
        <dbReference type="EMBL" id="MBB5629072.1"/>
    </source>
</evidence>
<feature type="transmembrane region" description="Helical" evidence="7">
    <location>
        <begin position="116"/>
        <end position="137"/>
    </location>
</feature>
<evidence type="ECO:0000256" key="5">
    <source>
        <dbReference type="ARBA" id="ARBA00022989"/>
    </source>
</evidence>
<feature type="transmembrane region" description="Helical" evidence="7">
    <location>
        <begin position="87"/>
        <end position="110"/>
    </location>
</feature>
<proteinExistence type="predicted"/>
<dbReference type="Proteomes" id="UP000588112">
    <property type="component" value="Unassembled WGS sequence"/>
</dbReference>
<evidence type="ECO:0000256" key="2">
    <source>
        <dbReference type="ARBA" id="ARBA00022448"/>
    </source>
</evidence>
<name>A0A7W8Z7Z2_9ACTN</name>
<dbReference type="Gene3D" id="1.20.1720.10">
    <property type="entry name" value="Multidrug resistance protein D"/>
    <property type="match status" value="1"/>
</dbReference>
<feature type="transmembrane region" description="Helical" evidence="7">
    <location>
        <begin position="405"/>
        <end position="427"/>
    </location>
</feature>
<evidence type="ECO:0000256" key="6">
    <source>
        <dbReference type="ARBA" id="ARBA00023136"/>
    </source>
</evidence>
<feature type="transmembrane region" description="Helical" evidence="7">
    <location>
        <begin position="439"/>
        <end position="465"/>
    </location>
</feature>
<dbReference type="Gene3D" id="1.20.1250.20">
    <property type="entry name" value="MFS general substrate transporter like domains"/>
    <property type="match status" value="1"/>
</dbReference>
<feature type="transmembrane region" description="Helical" evidence="7">
    <location>
        <begin position="238"/>
        <end position="255"/>
    </location>
</feature>
<comment type="subcellular location">
    <subcellularLocation>
        <location evidence="1">Cell membrane</location>
        <topology evidence="1">Multi-pass membrane protein</topology>
    </subcellularLocation>
</comment>
<keyword evidence="6 7" id="KW-0472">Membrane</keyword>
<reference evidence="9 10" key="1">
    <citation type="submission" date="2020-08" db="EMBL/GenBank/DDBJ databases">
        <title>Sequencing the genomes of 1000 actinobacteria strains.</title>
        <authorList>
            <person name="Klenk H.-P."/>
        </authorList>
    </citation>
    <scope>NUCLEOTIDE SEQUENCE [LARGE SCALE GENOMIC DNA]</scope>
    <source>
        <strain evidence="9 10">DSM 45790</strain>
    </source>
</reference>
<dbReference type="InterPro" id="IPR036259">
    <property type="entry name" value="MFS_trans_sf"/>
</dbReference>
<evidence type="ECO:0000256" key="4">
    <source>
        <dbReference type="ARBA" id="ARBA00022692"/>
    </source>
</evidence>
<organism evidence="9 10">
    <name type="scientific">Sphaerisporangium krabiense</name>
    <dbReference type="NCBI Taxonomy" id="763782"/>
    <lineage>
        <taxon>Bacteria</taxon>
        <taxon>Bacillati</taxon>
        <taxon>Actinomycetota</taxon>
        <taxon>Actinomycetes</taxon>
        <taxon>Streptosporangiales</taxon>
        <taxon>Streptosporangiaceae</taxon>
        <taxon>Sphaerisporangium</taxon>
    </lineage>
</organism>
<dbReference type="EMBL" id="JACHBR010000001">
    <property type="protein sequence ID" value="MBB5629072.1"/>
    <property type="molecule type" value="Genomic_DNA"/>
</dbReference>
<feature type="transmembrane region" description="Helical" evidence="7">
    <location>
        <begin position="208"/>
        <end position="226"/>
    </location>
</feature>
<evidence type="ECO:0000313" key="10">
    <source>
        <dbReference type="Proteomes" id="UP000588112"/>
    </source>
</evidence>
<feature type="transmembrane region" description="Helical" evidence="7">
    <location>
        <begin position="364"/>
        <end position="384"/>
    </location>
</feature>
<dbReference type="GO" id="GO:0022857">
    <property type="term" value="F:transmembrane transporter activity"/>
    <property type="evidence" value="ECO:0007669"/>
    <property type="project" value="InterPro"/>
</dbReference>
<dbReference type="InterPro" id="IPR011701">
    <property type="entry name" value="MFS"/>
</dbReference>
<feature type="transmembrane region" description="Helical" evidence="7">
    <location>
        <begin position="276"/>
        <end position="296"/>
    </location>
</feature>
<accession>A0A7W8Z7Z2</accession>
<feature type="transmembrane region" description="Helical" evidence="7">
    <location>
        <begin position="149"/>
        <end position="168"/>
    </location>
</feature>
<keyword evidence="3" id="KW-1003">Cell membrane</keyword>
<evidence type="ECO:0000256" key="7">
    <source>
        <dbReference type="SAM" id="Phobius"/>
    </source>
</evidence>
<dbReference type="AlphaFoldDB" id="A0A7W8Z7Z2"/>